<dbReference type="SUPFAM" id="SSF48452">
    <property type="entry name" value="TPR-like"/>
    <property type="match status" value="1"/>
</dbReference>
<dbReference type="EMBL" id="LJCR01000587">
    <property type="protein sequence ID" value="KPV52312.1"/>
    <property type="molecule type" value="Genomic_DNA"/>
</dbReference>
<dbReference type="InterPro" id="IPR011990">
    <property type="entry name" value="TPR-like_helical_dom_sf"/>
</dbReference>
<dbReference type="AlphaFoldDB" id="A0A0P9DG88"/>
<proteinExistence type="predicted"/>
<dbReference type="GO" id="GO:0043531">
    <property type="term" value="F:ADP binding"/>
    <property type="evidence" value="ECO:0007669"/>
    <property type="project" value="InterPro"/>
</dbReference>
<evidence type="ECO:0000313" key="3">
    <source>
        <dbReference type="Proteomes" id="UP000050509"/>
    </source>
</evidence>
<dbReference type="Pfam" id="PF00931">
    <property type="entry name" value="NB-ARC"/>
    <property type="match status" value="1"/>
</dbReference>
<evidence type="ECO:0000259" key="1">
    <source>
        <dbReference type="Pfam" id="PF00931"/>
    </source>
</evidence>
<evidence type="ECO:0000313" key="2">
    <source>
        <dbReference type="EMBL" id="KPV52312.1"/>
    </source>
</evidence>
<gene>
    <name evidence="2" type="ORF">SE17_16270</name>
</gene>
<dbReference type="Proteomes" id="UP000050509">
    <property type="component" value="Unassembled WGS sequence"/>
</dbReference>
<dbReference type="PANTHER" id="PTHR47691:SF3">
    <property type="entry name" value="HTH-TYPE TRANSCRIPTIONAL REGULATOR RV0890C-RELATED"/>
    <property type="match status" value="1"/>
</dbReference>
<comment type="caution">
    <text evidence="2">The sequence shown here is derived from an EMBL/GenBank/DDBJ whole genome shotgun (WGS) entry which is preliminary data.</text>
</comment>
<keyword evidence="3" id="KW-1185">Reference proteome</keyword>
<name>A0A0P9DG88_9CHLR</name>
<reference evidence="2 3" key="1">
    <citation type="submission" date="2015-09" db="EMBL/GenBank/DDBJ databases">
        <title>Draft genome sequence of Kouleothrix aurantiaca JCM 19913.</title>
        <authorList>
            <person name="Hemp J."/>
        </authorList>
    </citation>
    <scope>NUCLEOTIDE SEQUENCE [LARGE SCALE GENOMIC DNA]</scope>
    <source>
        <strain evidence="2 3">COM-B</strain>
    </source>
</reference>
<dbReference type="PANTHER" id="PTHR47691">
    <property type="entry name" value="REGULATOR-RELATED"/>
    <property type="match status" value="1"/>
</dbReference>
<sequence length="626" mass="70208">MREPAFAEVIDGLQQRSAAILIVGLGGNGKTSLAREVAAHCLQEETTTPRFDAAVWVSDKDRPGTTNLSVVLDEIARTLDYPGFTQFAYDEKRYEVEQLLKKQRVLLVIDNFETITDGALLTWLLRLPEPSKALITSREYGREYRRGGWPVELRGMSGEEAQALVIQRLRVLRLSPFASAQIHLEALLAATGGNPKAIEIALGLVKYERRTLQEVVDDLYAARGDLFDDLFARAWALLDEAARHVLMVMTFFPHSAAVAALAAGADVQGFALDRAIERLVDLALIDVQQTDLNAPPRYTQHPLVRAFAKAKCDAQPLFAEAARRRWIGWYTALTRPVGSCWNNLGRLNTLDSERKTIFSVIRWSLDHGYYAQVCDLARGVRYYYYVRGYWDKRLQIDLWHAEAARQMHDPIEEIKALAYYVQIVARQDRLKEAEGYLPRLQSFVVEPDAPAGVRSICQQALALYAMAERDFATAAQLWQASERRSDPRVYVAARRWRAQCLAALGQLDEAQQLFAESLQDAIAHGYERSVALHYAKVALINLAQGANDAARHALEQSSAWVARYSFSGDIGEVQYIAACIAQQEGLAQQARSNLLDAADRFERMGLRRELAEARTRLAVIEGQLAA</sequence>
<dbReference type="InterPro" id="IPR002182">
    <property type="entry name" value="NB-ARC"/>
</dbReference>
<feature type="domain" description="NB-ARC" evidence="1">
    <location>
        <begin position="9"/>
        <end position="112"/>
    </location>
</feature>
<dbReference type="SUPFAM" id="SSF52540">
    <property type="entry name" value="P-loop containing nucleoside triphosphate hydrolases"/>
    <property type="match status" value="1"/>
</dbReference>
<dbReference type="Gene3D" id="3.40.50.300">
    <property type="entry name" value="P-loop containing nucleotide triphosphate hydrolases"/>
    <property type="match status" value="1"/>
</dbReference>
<dbReference type="InterPro" id="IPR027417">
    <property type="entry name" value="P-loop_NTPase"/>
</dbReference>
<protein>
    <recommendedName>
        <fullName evidence="1">NB-ARC domain-containing protein</fullName>
    </recommendedName>
</protein>
<accession>A0A0P9DG88</accession>
<organism evidence="2 3">
    <name type="scientific">Kouleothrix aurantiaca</name>
    <dbReference type="NCBI Taxonomy" id="186479"/>
    <lineage>
        <taxon>Bacteria</taxon>
        <taxon>Bacillati</taxon>
        <taxon>Chloroflexota</taxon>
        <taxon>Chloroflexia</taxon>
        <taxon>Chloroflexales</taxon>
        <taxon>Roseiflexineae</taxon>
        <taxon>Roseiflexaceae</taxon>
        <taxon>Kouleothrix</taxon>
    </lineage>
</organism>